<organism evidence="2 3">
    <name type="scientific">Mauremys mutica</name>
    <name type="common">yellowpond turtle</name>
    <dbReference type="NCBI Taxonomy" id="74926"/>
    <lineage>
        <taxon>Eukaryota</taxon>
        <taxon>Metazoa</taxon>
        <taxon>Chordata</taxon>
        <taxon>Craniata</taxon>
        <taxon>Vertebrata</taxon>
        <taxon>Euteleostomi</taxon>
        <taxon>Archelosauria</taxon>
        <taxon>Testudinata</taxon>
        <taxon>Testudines</taxon>
        <taxon>Cryptodira</taxon>
        <taxon>Durocryptodira</taxon>
        <taxon>Testudinoidea</taxon>
        <taxon>Geoemydidae</taxon>
        <taxon>Geoemydinae</taxon>
        <taxon>Mauremys</taxon>
    </lineage>
</organism>
<reference evidence="2" key="1">
    <citation type="submission" date="2021-09" db="EMBL/GenBank/DDBJ databases">
        <title>The genome of Mauremys mutica provides insights into the evolution of semi-aquatic lifestyle.</title>
        <authorList>
            <person name="Gong S."/>
            <person name="Gao Y."/>
        </authorList>
    </citation>
    <scope>NUCLEOTIDE SEQUENCE</scope>
    <source>
        <strain evidence="2">MM-2020</strain>
        <tissue evidence="2">Muscle</tissue>
    </source>
</reference>
<comment type="caution">
    <text evidence="2">The sequence shown here is derived from an EMBL/GenBank/DDBJ whole genome shotgun (WGS) entry which is preliminary data.</text>
</comment>
<evidence type="ECO:0000256" key="1">
    <source>
        <dbReference type="SAM" id="MobiDB-lite"/>
    </source>
</evidence>
<evidence type="ECO:0000313" key="2">
    <source>
        <dbReference type="EMBL" id="KAH1186749.1"/>
    </source>
</evidence>
<sequence>MATLGAKAGRGEEGKGVKPTKSLEHWLDFERGTERDKVGVAKSWWYKESWGFKMAAAPSSLLKVVFNLKKNGGKHLETFLHRAAAPSASLSEQTWPRGRHSNPGGIAFPTAPPSLM</sequence>
<feature type="region of interest" description="Disordered" evidence="1">
    <location>
        <begin position="90"/>
        <end position="116"/>
    </location>
</feature>
<dbReference type="EMBL" id="JAHDVG010000463">
    <property type="protein sequence ID" value="KAH1186749.1"/>
    <property type="molecule type" value="Genomic_DNA"/>
</dbReference>
<protein>
    <submittedName>
        <fullName evidence="2">Uncharacterized protein</fullName>
    </submittedName>
</protein>
<keyword evidence="3" id="KW-1185">Reference proteome</keyword>
<name>A0A9D4BBA8_9SAUR</name>
<accession>A0A9D4BBA8</accession>
<proteinExistence type="predicted"/>
<dbReference type="AlphaFoldDB" id="A0A9D4BBA8"/>
<dbReference type="Proteomes" id="UP000827986">
    <property type="component" value="Unassembled WGS sequence"/>
</dbReference>
<evidence type="ECO:0000313" key="3">
    <source>
        <dbReference type="Proteomes" id="UP000827986"/>
    </source>
</evidence>
<gene>
    <name evidence="2" type="ORF">KIL84_019498</name>
</gene>